<organism evidence="8 9">
    <name type="scientific">Aeriscardovia aeriphila</name>
    <dbReference type="NCBI Taxonomy" id="218139"/>
    <lineage>
        <taxon>Bacteria</taxon>
        <taxon>Bacillati</taxon>
        <taxon>Actinomycetota</taxon>
        <taxon>Actinomycetes</taxon>
        <taxon>Bifidobacteriales</taxon>
        <taxon>Bifidobacteriaceae</taxon>
        <taxon>Aeriscardovia</taxon>
    </lineage>
</organism>
<protein>
    <submittedName>
        <fullName evidence="8">ATP-binding cassette domain-containing protein</fullName>
    </submittedName>
</protein>
<dbReference type="GO" id="GO:0022857">
    <property type="term" value="F:transmembrane transporter activity"/>
    <property type="evidence" value="ECO:0007669"/>
    <property type="project" value="TreeGrafter"/>
</dbReference>
<reference evidence="8" key="2">
    <citation type="submission" date="2021-09" db="EMBL/GenBank/DDBJ databases">
        <authorList>
            <person name="Gilroy R."/>
        </authorList>
    </citation>
    <scope>NUCLEOTIDE SEQUENCE</scope>
    <source>
        <strain evidence="8">578</strain>
    </source>
</reference>
<dbReference type="Proteomes" id="UP000715651">
    <property type="component" value="Unassembled WGS sequence"/>
</dbReference>
<evidence type="ECO:0000256" key="6">
    <source>
        <dbReference type="SAM" id="MobiDB-lite"/>
    </source>
</evidence>
<feature type="region of interest" description="Disordered" evidence="6">
    <location>
        <begin position="271"/>
        <end position="303"/>
    </location>
</feature>
<accession>A0A921KA77</accession>
<evidence type="ECO:0000256" key="3">
    <source>
        <dbReference type="ARBA" id="ARBA00022840"/>
    </source>
</evidence>
<dbReference type="PANTHER" id="PTHR24220:SF470">
    <property type="entry name" value="CELL DIVISION ATP-BINDING PROTEIN FTSE"/>
    <property type="match status" value="1"/>
</dbReference>
<dbReference type="GO" id="GO:0005524">
    <property type="term" value="F:ATP binding"/>
    <property type="evidence" value="ECO:0007669"/>
    <property type="project" value="UniProtKB-KW"/>
</dbReference>
<evidence type="ECO:0000256" key="5">
    <source>
        <dbReference type="ARBA" id="ARBA00063837"/>
    </source>
</evidence>
<comment type="function">
    <text evidence="4">Part of the ABC transporter FtsEX involved in cellular division. Has ATPase activity.</text>
</comment>
<dbReference type="EMBL" id="DYWK01000002">
    <property type="protein sequence ID" value="HJF17735.1"/>
    <property type="molecule type" value="Genomic_DNA"/>
</dbReference>
<dbReference type="PROSITE" id="PS00211">
    <property type="entry name" value="ABC_TRANSPORTER_1"/>
    <property type="match status" value="1"/>
</dbReference>
<comment type="subunit">
    <text evidence="5">Homodimer. Forms a membrane-associated complex with FtsX.</text>
</comment>
<dbReference type="InterPro" id="IPR003439">
    <property type="entry name" value="ABC_transporter-like_ATP-bd"/>
</dbReference>
<dbReference type="InterPro" id="IPR003593">
    <property type="entry name" value="AAA+_ATPase"/>
</dbReference>
<dbReference type="Gene3D" id="3.40.50.300">
    <property type="entry name" value="P-loop containing nucleotide triphosphate hydrolases"/>
    <property type="match status" value="1"/>
</dbReference>
<dbReference type="PANTHER" id="PTHR24220">
    <property type="entry name" value="IMPORT ATP-BINDING PROTEIN"/>
    <property type="match status" value="1"/>
</dbReference>
<dbReference type="AlphaFoldDB" id="A0A921KA77"/>
<dbReference type="SUPFAM" id="SSF52540">
    <property type="entry name" value="P-loop containing nucleoside triphosphate hydrolases"/>
    <property type="match status" value="1"/>
</dbReference>
<comment type="caution">
    <text evidence="8">The sequence shown here is derived from an EMBL/GenBank/DDBJ whole genome shotgun (WGS) entry which is preliminary data.</text>
</comment>
<sequence>MAMISLHDVTKVYQAGARPALSHVNLTIERGEFVFLVGASGSGKTTLLQLLLHEQEANEGEIHVAGTDLRRIPNRLVPKYRRNLGFVFQDYKLLAGKTVWENVAFALQVIGARRSVIRSLVPQALEMVGLTGMEDRLPHELSGGEAQRVAIARAYVNHPQILLADEPTGNLDPSTSVGIMQVLDTINRTSNTTIVMATHNEEIVNSMRKRVVEVHLGKIVRDEEHGRYDSSLYNPDHHNVGVRRGASVSGSVSVSRGADNLVRNVQASLAKPAVTSESEPPSLSEADSQNAQGSQASHVSHPTGEQAVVHAAATGAETQATGEQDVASGKQAQAQVEQPLAQAKTEQTSVAALQASDDAEQASEEASEQTSQETSQDASQQANQADAAKPLNPPAAPDTITELARNLRSGHTGRYGEVFQSAEDTMTWGMGLDDGVNDGSDDKEDK</sequence>
<evidence type="ECO:0000259" key="7">
    <source>
        <dbReference type="PROSITE" id="PS50893"/>
    </source>
</evidence>
<name>A0A921KA77_9BIFI</name>
<dbReference type="GO" id="GO:0005886">
    <property type="term" value="C:plasma membrane"/>
    <property type="evidence" value="ECO:0007669"/>
    <property type="project" value="TreeGrafter"/>
</dbReference>
<feature type="region of interest" description="Disordered" evidence="6">
    <location>
        <begin position="316"/>
        <end position="446"/>
    </location>
</feature>
<evidence type="ECO:0000313" key="9">
    <source>
        <dbReference type="Proteomes" id="UP000715651"/>
    </source>
</evidence>
<evidence type="ECO:0000256" key="1">
    <source>
        <dbReference type="ARBA" id="ARBA00005417"/>
    </source>
</evidence>
<dbReference type="InterPro" id="IPR017871">
    <property type="entry name" value="ABC_transporter-like_CS"/>
</dbReference>
<keyword evidence="2" id="KW-0547">Nucleotide-binding</keyword>
<dbReference type="InterPro" id="IPR027417">
    <property type="entry name" value="P-loop_NTPase"/>
</dbReference>
<dbReference type="InterPro" id="IPR015854">
    <property type="entry name" value="ABC_transpr_LolD-like"/>
</dbReference>
<gene>
    <name evidence="8" type="ORF">K8U78_00955</name>
</gene>
<dbReference type="FunFam" id="3.40.50.300:FF:000056">
    <property type="entry name" value="Cell division ATP-binding protein FtsE"/>
    <property type="match status" value="1"/>
</dbReference>
<dbReference type="SMART" id="SM00382">
    <property type="entry name" value="AAA"/>
    <property type="match status" value="1"/>
</dbReference>
<feature type="compositionally biased region" description="Acidic residues" evidence="6">
    <location>
        <begin position="357"/>
        <end position="367"/>
    </location>
</feature>
<comment type="similarity">
    <text evidence="1">Belongs to the ABC transporter superfamily.</text>
</comment>
<evidence type="ECO:0000313" key="8">
    <source>
        <dbReference type="EMBL" id="HJF17735.1"/>
    </source>
</evidence>
<keyword evidence="3 8" id="KW-0067">ATP-binding</keyword>
<feature type="compositionally biased region" description="Acidic residues" evidence="6">
    <location>
        <begin position="435"/>
        <end position="446"/>
    </location>
</feature>
<evidence type="ECO:0000256" key="4">
    <source>
        <dbReference type="ARBA" id="ARBA00054718"/>
    </source>
</evidence>
<dbReference type="GO" id="GO:0016887">
    <property type="term" value="F:ATP hydrolysis activity"/>
    <property type="evidence" value="ECO:0007669"/>
    <property type="project" value="InterPro"/>
</dbReference>
<evidence type="ECO:0000256" key="2">
    <source>
        <dbReference type="ARBA" id="ARBA00022741"/>
    </source>
</evidence>
<dbReference type="PROSITE" id="PS50893">
    <property type="entry name" value="ABC_TRANSPORTER_2"/>
    <property type="match status" value="1"/>
</dbReference>
<reference evidence="8" key="1">
    <citation type="journal article" date="2021" name="PeerJ">
        <title>Extensive microbial diversity within the chicken gut microbiome revealed by metagenomics and culture.</title>
        <authorList>
            <person name="Gilroy R."/>
            <person name="Ravi A."/>
            <person name="Getino M."/>
            <person name="Pursley I."/>
            <person name="Horton D.L."/>
            <person name="Alikhan N.F."/>
            <person name="Baker D."/>
            <person name="Gharbi K."/>
            <person name="Hall N."/>
            <person name="Watson M."/>
            <person name="Adriaenssens E.M."/>
            <person name="Foster-Nyarko E."/>
            <person name="Jarju S."/>
            <person name="Secka A."/>
            <person name="Antonio M."/>
            <person name="Oren A."/>
            <person name="Chaudhuri R.R."/>
            <person name="La Ragione R."/>
            <person name="Hildebrand F."/>
            <person name="Pallen M.J."/>
        </authorList>
    </citation>
    <scope>NUCLEOTIDE SEQUENCE</scope>
    <source>
        <strain evidence="8">578</strain>
    </source>
</reference>
<feature type="domain" description="ABC transporter" evidence="7">
    <location>
        <begin position="4"/>
        <end position="241"/>
    </location>
</feature>
<proteinExistence type="inferred from homology"/>
<feature type="compositionally biased region" description="Low complexity" evidence="6">
    <location>
        <begin position="368"/>
        <end position="388"/>
    </location>
</feature>
<feature type="compositionally biased region" description="Polar residues" evidence="6">
    <location>
        <begin position="275"/>
        <end position="300"/>
    </location>
</feature>
<dbReference type="Pfam" id="PF00005">
    <property type="entry name" value="ABC_tran"/>
    <property type="match status" value="1"/>
</dbReference>